<evidence type="ECO:0000313" key="2">
    <source>
        <dbReference type="Proteomes" id="UP001160148"/>
    </source>
</evidence>
<evidence type="ECO:0000313" key="1">
    <source>
        <dbReference type="EMBL" id="CAI6370214.1"/>
    </source>
</evidence>
<organism evidence="1 2">
    <name type="scientific">Macrosiphum euphorbiae</name>
    <name type="common">potato aphid</name>
    <dbReference type="NCBI Taxonomy" id="13131"/>
    <lineage>
        <taxon>Eukaryota</taxon>
        <taxon>Metazoa</taxon>
        <taxon>Ecdysozoa</taxon>
        <taxon>Arthropoda</taxon>
        <taxon>Hexapoda</taxon>
        <taxon>Insecta</taxon>
        <taxon>Pterygota</taxon>
        <taxon>Neoptera</taxon>
        <taxon>Paraneoptera</taxon>
        <taxon>Hemiptera</taxon>
        <taxon>Sternorrhyncha</taxon>
        <taxon>Aphidomorpha</taxon>
        <taxon>Aphidoidea</taxon>
        <taxon>Aphididae</taxon>
        <taxon>Macrosiphini</taxon>
        <taxon>Macrosiphum</taxon>
    </lineage>
</organism>
<dbReference type="PANTHER" id="PTHR47027">
    <property type="entry name" value="REVERSE TRANSCRIPTASE DOMAIN-CONTAINING PROTEIN"/>
    <property type="match status" value="1"/>
</dbReference>
<dbReference type="EMBL" id="CARXXK010000257">
    <property type="protein sequence ID" value="CAI6370214.1"/>
    <property type="molecule type" value="Genomic_DNA"/>
</dbReference>
<proteinExistence type="predicted"/>
<dbReference type="Proteomes" id="UP001160148">
    <property type="component" value="Unassembled WGS sequence"/>
</dbReference>
<reference evidence="1 2" key="1">
    <citation type="submission" date="2023-01" db="EMBL/GenBank/DDBJ databases">
        <authorList>
            <person name="Whitehead M."/>
        </authorList>
    </citation>
    <scope>NUCLEOTIDE SEQUENCE [LARGE SCALE GENOMIC DNA]</scope>
</reference>
<gene>
    <name evidence="1" type="ORF">MEUPH1_LOCUS24360</name>
</gene>
<name>A0AAV0XNM5_9HEMI</name>
<accession>A0AAV0XNM5</accession>
<sequence>MSEEIKRRIMAANRAYFENIKLLKSKLLSKTTKMKLYRTLIRPVVCYGAETWTLSKADSNRFKIFERKIIRKIYGVVNEEGRWRIWSNNEIEWILENKNIVKFIKSGTIRWLGHVERIYEEKIPKRVMLARMEGTRRQGRPRSK</sequence>
<dbReference type="AlphaFoldDB" id="A0AAV0XNM5"/>
<evidence type="ECO:0008006" key="3">
    <source>
        <dbReference type="Google" id="ProtNLM"/>
    </source>
</evidence>
<dbReference type="PANTHER" id="PTHR47027:SF20">
    <property type="entry name" value="REVERSE TRANSCRIPTASE-LIKE PROTEIN WITH RNA-DIRECTED DNA POLYMERASE DOMAIN"/>
    <property type="match status" value="1"/>
</dbReference>
<protein>
    <recommendedName>
        <fullName evidence="3">Endonuclease-reverse transcriptase</fullName>
    </recommendedName>
</protein>
<keyword evidence="2" id="KW-1185">Reference proteome</keyword>
<comment type="caution">
    <text evidence="1">The sequence shown here is derived from an EMBL/GenBank/DDBJ whole genome shotgun (WGS) entry which is preliminary data.</text>
</comment>